<dbReference type="Proteomes" id="UP000887013">
    <property type="component" value="Unassembled WGS sequence"/>
</dbReference>
<proteinExistence type="predicted"/>
<organism evidence="1 2">
    <name type="scientific">Nephila pilipes</name>
    <name type="common">Giant wood spider</name>
    <name type="synonym">Nephila maculata</name>
    <dbReference type="NCBI Taxonomy" id="299642"/>
    <lineage>
        <taxon>Eukaryota</taxon>
        <taxon>Metazoa</taxon>
        <taxon>Ecdysozoa</taxon>
        <taxon>Arthropoda</taxon>
        <taxon>Chelicerata</taxon>
        <taxon>Arachnida</taxon>
        <taxon>Araneae</taxon>
        <taxon>Araneomorphae</taxon>
        <taxon>Entelegynae</taxon>
        <taxon>Araneoidea</taxon>
        <taxon>Nephilidae</taxon>
        <taxon>Nephila</taxon>
    </lineage>
</organism>
<keyword evidence="2" id="KW-1185">Reference proteome</keyword>
<dbReference type="EMBL" id="BMAW01006280">
    <property type="protein sequence ID" value="GFS98190.1"/>
    <property type="molecule type" value="Genomic_DNA"/>
</dbReference>
<protein>
    <submittedName>
        <fullName evidence="1">Uncharacterized protein</fullName>
    </submittedName>
</protein>
<name>A0A8X6N7C7_NEPPI</name>
<evidence type="ECO:0000313" key="2">
    <source>
        <dbReference type="Proteomes" id="UP000887013"/>
    </source>
</evidence>
<evidence type="ECO:0000313" key="1">
    <source>
        <dbReference type="EMBL" id="GFS98190.1"/>
    </source>
</evidence>
<reference evidence="1" key="1">
    <citation type="submission" date="2020-08" db="EMBL/GenBank/DDBJ databases">
        <title>Multicomponent nature underlies the extraordinary mechanical properties of spider dragline silk.</title>
        <authorList>
            <person name="Kono N."/>
            <person name="Nakamura H."/>
            <person name="Mori M."/>
            <person name="Yoshida Y."/>
            <person name="Ohtoshi R."/>
            <person name="Malay A.D."/>
            <person name="Moran D.A.P."/>
            <person name="Tomita M."/>
            <person name="Numata K."/>
            <person name="Arakawa K."/>
        </authorList>
    </citation>
    <scope>NUCLEOTIDE SEQUENCE</scope>
</reference>
<dbReference type="AlphaFoldDB" id="A0A8X6N7C7"/>
<sequence>MHRLQADGTIVGRFHRVGPVAVSITGNPGPSAPNLIRATVWRPQVSQAVRPAEYGWVCRTLSNGLQHCSMPPFGCGLQVLVLKLPGSKR</sequence>
<gene>
    <name evidence="1" type="ORF">NPIL_236531</name>
</gene>
<comment type="caution">
    <text evidence="1">The sequence shown here is derived from an EMBL/GenBank/DDBJ whole genome shotgun (WGS) entry which is preliminary data.</text>
</comment>
<accession>A0A8X6N7C7</accession>